<dbReference type="Gene3D" id="2.40.420.20">
    <property type="match status" value="1"/>
</dbReference>
<dbReference type="Gene3D" id="1.10.287.470">
    <property type="entry name" value="Helix hairpin bin"/>
    <property type="match status" value="1"/>
</dbReference>
<organism evidence="2 3">
    <name type="scientific">Rapidithrix thailandica</name>
    <dbReference type="NCBI Taxonomy" id="413964"/>
    <lineage>
        <taxon>Bacteria</taxon>
        <taxon>Pseudomonadati</taxon>
        <taxon>Bacteroidota</taxon>
        <taxon>Cytophagia</taxon>
        <taxon>Cytophagales</taxon>
        <taxon>Flammeovirgaceae</taxon>
        <taxon>Rapidithrix</taxon>
    </lineage>
</organism>
<evidence type="ECO:0000313" key="2">
    <source>
        <dbReference type="EMBL" id="MEN7549824.1"/>
    </source>
</evidence>
<dbReference type="AlphaFoldDB" id="A0AAW9RY59"/>
<dbReference type="InterPro" id="IPR006143">
    <property type="entry name" value="RND_pump_MFP"/>
</dbReference>
<dbReference type="SUPFAM" id="SSF111369">
    <property type="entry name" value="HlyD-like secretion proteins"/>
    <property type="match status" value="1"/>
</dbReference>
<dbReference type="Proteomes" id="UP001403385">
    <property type="component" value="Unassembled WGS sequence"/>
</dbReference>
<sequence>MNYYCHSLLFLVLWGCTHQAEELKDDPNKKTYLKEQNLVVIQMLKEQDFQKELVSNGKLRALRKSDLNFALNEPIELLPVKNGMQVRKGSIIVQLRQTKQKQDLERAQMNLQKARLELADFLIGQGYDLKDSSNVPMELMEIARIRSGYAEAQQSLNDAREAYQGTVLTAPFAGKIANLQAKLYERPNSGETPAFCTLIDDSEFEVEFQIIEAEIKDIRLKQHVKIQPFSLDQTFKGQVTEINPVVDENGLVSVKARVRNTGGLLEGMNVKVMIENQVNKQLVVPKSAVVLRQNQEVIFSIKEGKAYWNYVQTVFENSHSYAIIPHPEKNSPLQAGDTVIISGNLNLAHESQVKISETGNSHQ</sequence>
<dbReference type="NCBIfam" id="TIGR01730">
    <property type="entry name" value="RND_mfp"/>
    <property type="match status" value="1"/>
</dbReference>
<accession>A0AAW9RY59</accession>
<dbReference type="Gene3D" id="2.40.30.170">
    <property type="match status" value="1"/>
</dbReference>
<dbReference type="EMBL" id="JBDKWZ010000010">
    <property type="protein sequence ID" value="MEN7549824.1"/>
    <property type="molecule type" value="Genomic_DNA"/>
</dbReference>
<gene>
    <name evidence="2" type="ORF">AAG747_18005</name>
</gene>
<dbReference type="Gene3D" id="2.40.50.100">
    <property type="match status" value="1"/>
</dbReference>
<dbReference type="PANTHER" id="PTHR30469">
    <property type="entry name" value="MULTIDRUG RESISTANCE PROTEIN MDTA"/>
    <property type="match status" value="1"/>
</dbReference>
<comment type="caution">
    <text evidence="2">The sequence shown here is derived from an EMBL/GenBank/DDBJ whole genome shotgun (WGS) entry which is preliminary data.</text>
</comment>
<reference evidence="2 3" key="1">
    <citation type="submission" date="2024-04" db="EMBL/GenBank/DDBJ databases">
        <title>Novel genus in family Flammeovirgaceae.</title>
        <authorList>
            <person name="Nguyen T.H."/>
            <person name="Vuong T.Q."/>
            <person name="Le H."/>
            <person name="Kim S.-G."/>
        </authorList>
    </citation>
    <scope>NUCLEOTIDE SEQUENCE [LARGE SCALE GENOMIC DNA]</scope>
    <source>
        <strain evidence="2 3">JCM 23209</strain>
    </source>
</reference>
<name>A0AAW9RY59_9BACT</name>
<comment type="similarity">
    <text evidence="1">Belongs to the membrane fusion protein (MFP) (TC 8.A.1) family.</text>
</comment>
<dbReference type="GO" id="GO:0015562">
    <property type="term" value="F:efflux transmembrane transporter activity"/>
    <property type="evidence" value="ECO:0007669"/>
    <property type="project" value="TreeGrafter"/>
</dbReference>
<keyword evidence="3" id="KW-1185">Reference proteome</keyword>
<proteinExistence type="inferred from homology"/>
<evidence type="ECO:0000313" key="3">
    <source>
        <dbReference type="Proteomes" id="UP001403385"/>
    </source>
</evidence>
<evidence type="ECO:0000256" key="1">
    <source>
        <dbReference type="ARBA" id="ARBA00009477"/>
    </source>
</evidence>
<dbReference type="GO" id="GO:1990281">
    <property type="term" value="C:efflux pump complex"/>
    <property type="evidence" value="ECO:0007669"/>
    <property type="project" value="TreeGrafter"/>
</dbReference>
<dbReference type="RefSeq" id="WP_346822602.1">
    <property type="nucleotide sequence ID" value="NZ_JBDKWZ010000010.1"/>
</dbReference>
<protein>
    <submittedName>
        <fullName evidence="2">Efflux RND transporter periplasmic adaptor subunit</fullName>
    </submittedName>
</protein>